<sequence length="487" mass="54348">MPEPNDRSTLIIDEAMTLLLMNCCQNIFISVYTVTNEIENQGDVSTSLKWIAQGPRSDVVKYNGYEVNNCRFHTYDRDNDRVTQNSGVVVVASTMQIASAKDNNPTFGELSFYGVIKEIWELNYNMLVSMDDEIALTIEKDINGLTLREGKIVVEINDEGVPYGVGYKSLIRNLGKLARTTIPITYNDWRFVPARHTDALWEYVMEELRNKSEAGSLSFDGENDILTVALGTKEHGGRVRGINKFITPSLFFNAIHSQDRWIDEKKSFLARISTLEETVAALTQTASQTMGTPSSATNVDCYSSNKIHHVDGAKMIVGENNHVDGEKCALSLGEPCKLIIQQLGNVVAMGTIIEILSACILVSVDVVLDEEELLPIPHDVEGLVFLRDALGHQILWPKELIDHESIMVVPKNHKTPKSNEPSKYAEDIKNFSNLVDNFLASGVGSVFVPFEVDVFRGTYYGCIYEEELKAMKDLKELGGATICLYLR</sequence>
<dbReference type="AlphaFoldDB" id="A0AA39RGY0"/>
<dbReference type="PANTHER" id="PTHR33018:SF34">
    <property type="entry name" value="OS02G0472350 PROTEIN"/>
    <property type="match status" value="1"/>
</dbReference>
<organism evidence="1 2">
    <name type="scientific">Acer saccharum</name>
    <name type="common">Sugar maple</name>
    <dbReference type="NCBI Taxonomy" id="4024"/>
    <lineage>
        <taxon>Eukaryota</taxon>
        <taxon>Viridiplantae</taxon>
        <taxon>Streptophyta</taxon>
        <taxon>Embryophyta</taxon>
        <taxon>Tracheophyta</taxon>
        <taxon>Spermatophyta</taxon>
        <taxon>Magnoliopsida</taxon>
        <taxon>eudicotyledons</taxon>
        <taxon>Gunneridae</taxon>
        <taxon>Pentapetalae</taxon>
        <taxon>rosids</taxon>
        <taxon>malvids</taxon>
        <taxon>Sapindales</taxon>
        <taxon>Sapindaceae</taxon>
        <taxon>Hippocastanoideae</taxon>
        <taxon>Acereae</taxon>
        <taxon>Acer</taxon>
    </lineage>
</organism>
<name>A0AA39RGY0_ACESA</name>
<protein>
    <submittedName>
        <fullName evidence="1">Uncharacterized protein</fullName>
    </submittedName>
</protein>
<gene>
    <name evidence="1" type="ORF">LWI29_018021</name>
</gene>
<reference evidence="1" key="1">
    <citation type="journal article" date="2022" name="Plant J.">
        <title>Strategies of tolerance reflected in two North American maple genomes.</title>
        <authorList>
            <person name="McEvoy S.L."/>
            <person name="Sezen U.U."/>
            <person name="Trouern-Trend A."/>
            <person name="McMahon S.M."/>
            <person name="Schaberg P.G."/>
            <person name="Yang J."/>
            <person name="Wegrzyn J.L."/>
            <person name="Swenson N.G."/>
        </authorList>
    </citation>
    <scope>NUCLEOTIDE SEQUENCE</scope>
    <source>
        <strain evidence="1">NS2018</strain>
    </source>
</reference>
<accession>A0AA39RGY0</accession>
<reference evidence="1" key="2">
    <citation type="submission" date="2023-06" db="EMBL/GenBank/DDBJ databases">
        <authorList>
            <person name="Swenson N.G."/>
            <person name="Wegrzyn J.L."/>
            <person name="Mcevoy S.L."/>
        </authorList>
    </citation>
    <scope>NUCLEOTIDE SEQUENCE</scope>
    <source>
        <strain evidence="1">NS2018</strain>
        <tissue evidence="1">Leaf</tissue>
    </source>
</reference>
<dbReference type="Proteomes" id="UP001168877">
    <property type="component" value="Unassembled WGS sequence"/>
</dbReference>
<comment type="caution">
    <text evidence="1">The sequence shown here is derived from an EMBL/GenBank/DDBJ whole genome shotgun (WGS) entry which is preliminary data.</text>
</comment>
<dbReference type="EMBL" id="JAUESC010000387">
    <property type="protein sequence ID" value="KAK0574088.1"/>
    <property type="molecule type" value="Genomic_DNA"/>
</dbReference>
<evidence type="ECO:0000313" key="1">
    <source>
        <dbReference type="EMBL" id="KAK0574088.1"/>
    </source>
</evidence>
<proteinExistence type="predicted"/>
<evidence type="ECO:0000313" key="2">
    <source>
        <dbReference type="Proteomes" id="UP001168877"/>
    </source>
</evidence>
<dbReference type="PANTHER" id="PTHR33018">
    <property type="entry name" value="OS10G0338966 PROTEIN-RELATED"/>
    <property type="match status" value="1"/>
</dbReference>
<keyword evidence="2" id="KW-1185">Reference proteome</keyword>